<protein>
    <submittedName>
        <fullName evidence="1">Uncharacterized protein</fullName>
    </submittedName>
</protein>
<evidence type="ECO:0000313" key="2">
    <source>
        <dbReference type="Proteomes" id="UP000029981"/>
    </source>
</evidence>
<reference evidence="1 2" key="4">
    <citation type="journal article" date="2011" name="BMC Genomics">
        <title>RNA-Seq improves annotation of protein-coding genes in the cucumber genome.</title>
        <authorList>
            <person name="Li Z."/>
            <person name="Zhang Z."/>
            <person name="Yan P."/>
            <person name="Huang S."/>
            <person name="Fei Z."/>
            <person name="Lin K."/>
        </authorList>
    </citation>
    <scope>NUCLEOTIDE SEQUENCE [LARGE SCALE GENOMIC DNA]</scope>
    <source>
        <strain evidence="2">cv. 9930</strain>
    </source>
</reference>
<reference evidence="1 2" key="3">
    <citation type="journal article" date="2010" name="BMC Genomics">
        <title>Transcriptome sequencing and comparative analysis of cucumber flowers with different sex types.</title>
        <authorList>
            <person name="Guo S."/>
            <person name="Zheng Y."/>
            <person name="Joung J.G."/>
            <person name="Liu S."/>
            <person name="Zhang Z."/>
            <person name="Crasta O.R."/>
            <person name="Sobral B.W."/>
            <person name="Xu Y."/>
            <person name="Huang S."/>
            <person name="Fei Z."/>
        </authorList>
    </citation>
    <scope>NUCLEOTIDE SEQUENCE [LARGE SCALE GENOMIC DNA]</scope>
    <source>
        <strain evidence="2">cv. 9930</strain>
    </source>
</reference>
<sequence length="68" mass="7533">MSSALAASWYREICSKYDTRHGHFFIHCGGAQSSRKEVGIRLNTGPLAYEPAPPHREEEFGCGCCANM</sequence>
<reference evidence="1 2" key="2">
    <citation type="journal article" date="2009" name="PLoS ONE">
        <title>An integrated genetic and cytogenetic map of the cucumber genome.</title>
        <authorList>
            <person name="Ren Y."/>
            <person name="Zhang Z."/>
            <person name="Liu J."/>
            <person name="Staub J.E."/>
            <person name="Han Y."/>
            <person name="Cheng Z."/>
            <person name="Li X."/>
            <person name="Lu J."/>
            <person name="Miao H."/>
            <person name="Kang H."/>
            <person name="Xie B."/>
            <person name="Gu X."/>
            <person name="Wang X."/>
            <person name="Du Y."/>
            <person name="Jin W."/>
            <person name="Huang S."/>
        </authorList>
    </citation>
    <scope>NUCLEOTIDE SEQUENCE [LARGE SCALE GENOMIC DNA]</scope>
    <source>
        <strain evidence="2">cv. 9930</strain>
    </source>
</reference>
<gene>
    <name evidence="1" type="ORF">Csa_3G000700</name>
</gene>
<dbReference type="AlphaFoldDB" id="A0A0A0L4T0"/>
<dbReference type="EMBL" id="CM002924">
    <property type="protein sequence ID" value="KGN55597.1"/>
    <property type="molecule type" value="Genomic_DNA"/>
</dbReference>
<organism evidence="1 2">
    <name type="scientific">Cucumis sativus</name>
    <name type="common">Cucumber</name>
    <dbReference type="NCBI Taxonomy" id="3659"/>
    <lineage>
        <taxon>Eukaryota</taxon>
        <taxon>Viridiplantae</taxon>
        <taxon>Streptophyta</taxon>
        <taxon>Embryophyta</taxon>
        <taxon>Tracheophyta</taxon>
        <taxon>Spermatophyta</taxon>
        <taxon>Magnoliopsida</taxon>
        <taxon>eudicotyledons</taxon>
        <taxon>Gunneridae</taxon>
        <taxon>Pentapetalae</taxon>
        <taxon>rosids</taxon>
        <taxon>fabids</taxon>
        <taxon>Cucurbitales</taxon>
        <taxon>Cucurbitaceae</taxon>
        <taxon>Benincaseae</taxon>
        <taxon>Cucumis</taxon>
    </lineage>
</organism>
<keyword evidence="2" id="KW-1185">Reference proteome</keyword>
<dbReference type="Gramene" id="KGN55597">
    <property type="protein sequence ID" value="KGN55597"/>
    <property type="gene ID" value="Csa_3G000700"/>
</dbReference>
<accession>A0A0A0L4T0</accession>
<name>A0A0A0L4T0_CUCSA</name>
<evidence type="ECO:0000313" key="1">
    <source>
        <dbReference type="EMBL" id="KGN55597.1"/>
    </source>
</evidence>
<dbReference type="Proteomes" id="UP000029981">
    <property type="component" value="Chromosome 3"/>
</dbReference>
<proteinExistence type="predicted"/>
<reference evidence="1 2" key="1">
    <citation type="journal article" date="2009" name="Nat. Genet.">
        <title>The genome of the cucumber, Cucumis sativus L.</title>
        <authorList>
            <person name="Huang S."/>
            <person name="Li R."/>
            <person name="Zhang Z."/>
            <person name="Li L."/>
            <person name="Gu X."/>
            <person name="Fan W."/>
            <person name="Lucas W.J."/>
            <person name="Wang X."/>
            <person name="Xie B."/>
            <person name="Ni P."/>
            <person name="Ren Y."/>
            <person name="Zhu H."/>
            <person name="Li J."/>
            <person name="Lin K."/>
            <person name="Jin W."/>
            <person name="Fei Z."/>
            <person name="Li G."/>
            <person name="Staub J."/>
            <person name="Kilian A."/>
            <person name="van der Vossen E.A."/>
            <person name="Wu Y."/>
            <person name="Guo J."/>
            <person name="He J."/>
            <person name="Jia Z."/>
            <person name="Ren Y."/>
            <person name="Tian G."/>
            <person name="Lu Y."/>
            <person name="Ruan J."/>
            <person name="Qian W."/>
            <person name="Wang M."/>
            <person name="Huang Q."/>
            <person name="Li B."/>
            <person name="Xuan Z."/>
            <person name="Cao J."/>
            <person name="Asan"/>
            <person name="Wu Z."/>
            <person name="Zhang J."/>
            <person name="Cai Q."/>
            <person name="Bai Y."/>
            <person name="Zhao B."/>
            <person name="Han Y."/>
            <person name="Li Y."/>
            <person name="Li X."/>
            <person name="Wang S."/>
            <person name="Shi Q."/>
            <person name="Liu S."/>
            <person name="Cho W.K."/>
            <person name="Kim J.Y."/>
            <person name="Xu Y."/>
            <person name="Heller-Uszynska K."/>
            <person name="Miao H."/>
            <person name="Cheng Z."/>
            <person name="Zhang S."/>
            <person name="Wu J."/>
            <person name="Yang Y."/>
            <person name="Kang H."/>
            <person name="Li M."/>
            <person name="Liang H."/>
            <person name="Ren X."/>
            <person name="Shi Z."/>
            <person name="Wen M."/>
            <person name="Jian M."/>
            <person name="Yang H."/>
            <person name="Zhang G."/>
            <person name="Yang Z."/>
            <person name="Chen R."/>
            <person name="Liu S."/>
            <person name="Li J."/>
            <person name="Ma L."/>
            <person name="Liu H."/>
            <person name="Zhou Y."/>
            <person name="Zhao J."/>
            <person name="Fang X."/>
            <person name="Li G."/>
            <person name="Fang L."/>
            <person name="Li Y."/>
            <person name="Liu D."/>
            <person name="Zheng H."/>
            <person name="Zhang Y."/>
            <person name="Qin N."/>
            <person name="Li Z."/>
            <person name="Yang G."/>
            <person name="Yang S."/>
            <person name="Bolund L."/>
            <person name="Kristiansen K."/>
            <person name="Zheng H."/>
            <person name="Li S."/>
            <person name="Zhang X."/>
            <person name="Yang H."/>
            <person name="Wang J."/>
            <person name="Sun R."/>
            <person name="Zhang B."/>
            <person name="Jiang S."/>
            <person name="Wang J."/>
            <person name="Du Y."/>
            <person name="Li S."/>
        </authorList>
    </citation>
    <scope>NUCLEOTIDE SEQUENCE [LARGE SCALE GENOMIC DNA]</scope>
    <source>
        <strain evidence="2">cv. 9930</strain>
    </source>
</reference>